<organism evidence="2 3">
    <name type="scientific">Pelomonas caseinilytica</name>
    <dbReference type="NCBI Taxonomy" id="2906763"/>
    <lineage>
        <taxon>Bacteria</taxon>
        <taxon>Pseudomonadati</taxon>
        <taxon>Pseudomonadota</taxon>
        <taxon>Betaproteobacteria</taxon>
        <taxon>Burkholderiales</taxon>
        <taxon>Sphaerotilaceae</taxon>
        <taxon>Roseateles</taxon>
    </lineage>
</organism>
<evidence type="ECO:0000313" key="3">
    <source>
        <dbReference type="Proteomes" id="UP001201463"/>
    </source>
</evidence>
<name>A0ABS8XGQ8_9BURK</name>
<evidence type="ECO:0000256" key="1">
    <source>
        <dbReference type="SAM" id="SignalP"/>
    </source>
</evidence>
<dbReference type="EMBL" id="JAJTWT010000004">
    <property type="protein sequence ID" value="MCE4537748.1"/>
    <property type="molecule type" value="Genomic_DNA"/>
</dbReference>
<evidence type="ECO:0000313" key="2">
    <source>
        <dbReference type="EMBL" id="MCE4537748.1"/>
    </source>
</evidence>
<gene>
    <name evidence="2" type="ORF">LXT12_10855</name>
</gene>
<feature type="signal peptide" evidence="1">
    <location>
        <begin position="1"/>
        <end position="21"/>
    </location>
</feature>
<proteinExistence type="predicted"/>
<accession>A0ABS8XGQ8</accession>
<comment type="caution">
    <text evidence="2">The sequence shown here is derived from an EMBL/GenBank/DDBJ whole genome shotgun (WGS) entry which is preliminary data.</text>
</comment>
<sequence>MTRRSRWAACALFCLSLSAAAQTRHVVTFEDIAPNDLADGYGELAGWSALGGPGISDADLGGNGLKSFYGHGGMLTFLGGPVRFEGVYYKSYAAPQDDPPSPALDLWYHGAPVASIADPYAPLAMAWLASSYHGPVDAIQIHGGLEGFSIDDLTYERMPVSSVPDPATWTLMVGGLGLLGLRRLQGKGAARDGD</sequence>
<protein>
    <recommendedName>
        <fullName evidence="4">PEP-CTERM protein-sorting domain-containing protein</fullName>
    </recommendedName>
</protein>
<evidence type="ECO:0008006" key="4">
    <source>
        <dbReference type="Google" id="ProtNLM"/>
    </source>
</evidence>
<dbReference type="RefSeq" id="WP_233391905.1">
    <property type="nucleotide sequence ID" value="NZ_JAJTWT010000004.1"/>
</dbReference>
<reference evidence="2 3" key="1">
    <citation type="submission" date="2021-12" db="EMBL/GenBank/DDBJ databases">
        <title>Genome seq of p7.</title>
        <authorList>
            <person name="Seo T."/>
        </authorList>
    </citation>
    <scope>NUCLEOTIDE SEQUENCE [LARGE SCALE GENOMIC DNA]</scope>
    <source>
        <strain evidence="2 3">P7</strain>
    </source>
</reference>
<keyword evidence="1" id="KW-0732">Signal</keyword>
<dbReference type="Proteomes" id="UP001201463">
    <property type="component" value="Unassembled WGS sequence"/>
</dbReference>
<feature type="chain" id="PRO_5046152443" description="PEP-CTERM protein-sorting domain-containing protein" evidence="1">
    <location>
        <begin position="22"/>
        <end position="194"/>
    </location>
</feature>
<keyword evidence="3" id="KW-1185">Reference proteome</keyword>